<dbReference type="Proteomes" id="UP001189429">
    <property type="component" value="Unassembled WGS sequence"/>
</dbReference>
<comment type="caution">
    <text evidence="2">The sequence shown here is derived from an EMBL/GenBank/DDBJ whole genome shotgun (WGS) entry which is preliminary data.</text>
</comment>
<gene>
    <name evidence="2" type="ORF">PCOR1329_LOCUS9229</name>
</gene>
<evidence type="ECO:0000256" key="1">
    <source>
        <dbReference type="SAM" id="MobiDB-lite"/>
    </source>
</evidence>
<organism evidence="2 3">
    <name type="scientific">Prorocentrum cordatum</name>
    <dbReference type="NCBI Taxonomy" id="2364126"/>
    <lineage>
        <taxon>Eukaryota</taxon>
        <taxon>Sar</taxon>
        <taxon>Alveolata</taxon>
        <taxon>Dinophyceae</taxon>
        <taxon>Prorocentrales</taxon>
        <taxon>Prorocentraceae</taxon>
        <taxon>Prorocentrum</taxon>
    </lineage>
</organism>
<keyword evidence="3" id="KW-1185">Reference proteome</keyword>
<feature type="region of interest" description="Disordered" evidence="1">
    <location>
        <begin position="144"/>
        <end position="178"/>
    </location>
</feature>
<proteinExistence type="predicted"/>
<feature type="compositionally biased region" description="Polar residues" evidence="1">
    <location>
        <begin position="160"/>
        <end position="170"/>
    </location>
</feature>
<accession>A0ABN9Q996</accession>
<evidence type="ECO:0008006" key="4">
    <source>
        <dbReference type="Google" id="ProtNLM"/>
    </source>
</evidence>
<sequence>MLLSGHAWCTTFVFQVLPATSLITSASVAWAMFLDGPHTTGMSSQGVLLLLPVLPFHLPLSLGCRCSSSWLDWHNSDLSGAPQRGQTTSEAGLLAGLASKLRMERARACGACQWGLGTDRRSRVGLIVPWASCAETVLEEDEVEQQHVSPRASHLPRWSSGHTHFRSSAATWEPGART</sequence>
<evidence type="ECO:0000313" key="3">
    <source>
        <dbReference type="Proteomes" id="UP001189429"/>
    </source>
</evidence>
<reference evidence="2" key="1">
    <citation type="submission" date="2023-10" db="EMBL/GenBank/DDBJ databases">
        <authorList>
            <person name="Chen Y."/>
            <person name="Shah S."/>
            <person name="Dougan E. K."/>
            <person name="Thang M."/>
            <person name="Chan C."/>
        </authorList>
    </citation>
    <scope>NUCLEOTIDE SEQUENCE [LARGE SCALE GENOMIC DNA]</scope>
</reference>
<name>A0ABN9Q996_9DINO</name>
<evidence type="ECO:0000313" key="2">
    <source>
        <dbReference type="EMBL" id="CAK0801340.1"/>
    </source>
</evidence>
<protein>
    <recommendedName>
        <fullName evidence="4">Secreted protein</fullName>
    </recommendedName>
</protein>
<dbReference type="EMBL" id="CAUYUJ010002558">
    <property type="protein sequence ID" value="CAK0801340.1"/>
    <property type="molecule type" value="Genomic_DNA"/>
</dbReference>